<evidence type="ECO:0000313" key="2">
    <source>
        <dbReference type="Proteomes" id="UP000260943"/>
    </source>
</evidence>
<dbReference type="AlphaFoldDB" id="A0A3E4QWQ1"/>
<dbReference type="EMBL" id="QSRJ01000003">
    <property type="protein sequence ID" value="RGL11234.1"/>
    <property type="molecule type" value="Genomic_DNA"/>
</dbReference>
<dbReference type="RefSeq" id="WP_117679241.1">
    <property type="nucleotide sequence ID" value="NZ_QSRJ01000003.1"/>
</dbReference>
<proteinExistence type="predicted"/>
<comment type="caution">
    <text evidence="1">The sequence shown here is derived from an EMBL/GenBank/DDBJ whole genome shotgun (WGS) entry which is preliminary data.</text>
</comment>
<evidence type="ECO:0000313" key="1">
    <source>
        <dbReference type="EMBL" id="RGL11234.1"/>
    </source>
</evidence>
<reference evidence="1 2" key="1">
    <citation type="submission" date="2018-08" db="EMBL/GenBank/DDBJ databases">
        <title>A genome reference for cultivated species of the human gut microbiota.</title>
        <authorList>
            <person name="Zou Y."/>
            <person name="Xue W."/>
            <person name="Luo G."/>
        </authorList>
    </citation>
    <scope>NUCLEOTIDE SEQUENCE [LARGE SCALE GENOMIC DNA]</scope>
    <source>
        <strain evidence="1 2">TF08-14</strain>
    </source>
</reference>
<gene>
    <name evidence="1" type="ORF">DXC81_03745</name>
</gene>
<sequence length="97" mass="10443">MRHKDTIAKPDDVPLSPQDLAIAASGKTAKMIGPKPAHKSAPVKKVTLKRNHSADQRANLKRAYQAFVRASKKAGNAAAQVLSPSESWPMRPYAASI</sequence>
<protein>
    <submittedName>
        <fullName evidence="1">Uncharacterized protein</fullName>
    </submittedName>
</protein>
<organism evidence="1 2">
    <name type="scientific">Collinsella tanakaei</name>
    <dbReference type="NCBI Taxonomy" id="626935"/>
    <lineage>
        <taxon>Bacteria</taxon>
        <taxon>Bacillati</taxon>
        <taxon>Actinomycetota</taxon>
        <taxon>Coriobacteriia</taxon>
        <taxon>Coriobacteriales</taxon>
        <taxon>Coriobacteriaceae</taxon>
        <taxon>Collinsella</taxon>
    </lineage>
</organism>
<dbReference type="Proteomes" id="UP000260943">
    <property type="component" value="Unassembled WGS sequence"/>
</dbReference>
<name>A0A3E4QWQ1_9ACTN</name>
<accession>A0A3E4QWQ1</accession>